<sequence length="174" mass="20140">MPEKTIFLLIGQKGSGKSFIGNLFDKHFYIPFIRVEDWAKNRIRKRKPDDDAYIQEVFLAIENGIRKEMQKKQKLVFESLGLSAAFETMLNKLKSDFEVITIKIKADPQICLARVKTRDQSIHVNISDKQVEKINKQFLATNSDTDFVIENNSKSSFEIINEIETILNSLNQKK</sequence>
<dbReference type="AlphaFoldDB" id="A0A6I6JQ42"/>
<proteinExistence type="predicted"/>
<gene>
    <name evidence="1" type="ORF">GM418_00770</name>
</gene>
<dbReference type="SUPFAM" id="SSF52540">
    <property type="entry name" value="P-loop containing nucleoside triphosphate hydrolases"/>
    <property type="match status" value="1"/>
</dbReference>
<dbReference type="RefSeq" id="WP_158862207.1">
    <property type="nucleotide sequence ID" value="NZ_CP046401.1"/>
</dbReference>
<evidence type="ECO:0008006" key="3">
    <source>
        <dbReference type="Google" id="ProtNLM"/>
    </source>
</evidence>
<accession>A0A6I6JQ42</accession>
<dbReference type="EMBL" id="CP046401">
    <property type="protein sequence ID" value="QGY42237.1"/>
    <property type="molecule type" value="Genomic_DNA"/>
</dbReference>
<dbReference type="Pfam" id="PF01202">
    <property type="entry name" value="SKI"/>
    <property type="match status" value="1"/>
</dbReference>
<keyword evidence="2" id="KW-1185">Reference proteome</keyword>
<dbReference type="InterPro" id="IPR031322">
    <property type="entry name" value="Shikimate/glucono_kinase"/>
</dbReference>
<name>A0A6I6JQ42_9BACT</name>
<evidence type="ECO:0000313" key="2">
    <source>
        <dbReference type="Proteomes" id="UP000428260"/>
    </source>
</evidence>
<protein>
    <recommendedName>
        <fullName evidence="3">Shikimate kinase</fullName>
    </recommendedName>
</protein>
<reference evidence="1 2" key="1">
    <citation type="submission" date="2019-11" db="EMBL/GenBank/DDBJ databases">
        <authorList>
            <person name="Zheng R.K."/>
            <person name="Sun C.M."/>
        </authorList>
    </citation>
    <scope>NUCLEOTIDE SEQUENCE [LARGE SCALE GENOMIC DNA]</scope>
    <source>
        <strain evidence="1 2">WC007</strain>
    </source>
</reference>
<dbReference type="InterPro" id="IPR027417">
    <property type="entry name" value="P-loop_NTPase"/>
</dbReference>
<dbReference type="KEGG" id="mcos:GM418_00770"/>
<evidence type="ECO:0000313" key="1">
    <source>
        <dbReference type="EMBL" id="QGY42237.1"/>
    </source>
</evidence>
<dbReference type="Proteomes" id="UP000428260">
    <property type="component" value="Chromosome"/>
</dbReference>
<organism evidence="1 2">
    <name type="scientific">Maribellus comscasis</name>
    <dbReference type="NCBI Taxonomy" id="2681766"/>
    <lineage>
        <taxon>Bacteria</taxon>
        <taxon>Pseudomonadati</taxon>
        <taxon>Bacteroidota</taxon>
        <taxon>Bacteroidia</taxon>
        <taxon>Marinilabiliales</taxon>
        <taxon>Prolixibacteraceae</taxon>
        <taxon>Maribellus</taxon>
    </lineage>
</organism>
<dbReference type="Gene3D" id="3.40.50.300">
    <property type="entry name" value="P-loop containing nucleotide triphosphate hydrolases"/>
    <property type="match status" value="1"/>
</dbReference>